<evidence type="ECO:0000256" key="6">
    <source>
        <dbReference type="PROSITE-ProRule" id="PRU01016"/>
    </source>
</evidence>
<evidence type="ECO:0000256" key="2">
    <source>
        <dbReference type="ARBA" id="ARBA00022679"/>
    </source>
</evidence>
<evidence type="ECO:0000256" key="7">
    <source>
        <dbReference type="RuleBase" id="RU000416"/>
    </source>
</evidence>
<evidence type="ECO:0000313" key="9">
    <source>
        <dbReference type="EMBL" id="PYD57509.1"/>
    </source>
</evidence>
<dbReference type="InterPro" id="IPR001525">
    <property type="entry name" value="C5_MeTfrase"/>
</dbReference>
<dbReference type="InterPro" id="IPR018117">
    <property type="entry name" value="C5_DNA_meth_AS"/>
</dbReference>
<keyword evidence="4" id="KW-0680">Restriction system</keyword>
<dbReference type="Gene3D" id="3.40.50.150">
    <property type="entry name" value="Vaccinia Virus protein VP39"/>
    <property type="match status" value="1"/>
</dbReference>
<dbReference type="PROSITE" id="PS51679">
    <property type="entry name" value="SAM_MT_C5"/>
    <property type="match status" value="1"/>
</dbReference>
<dbReference type="SUPFAM" id="SSF53335">
    <property type="entry name" value="S-adenosyl-L-methionine-dependent methyltransferases"/>
    <property type="match status" value="1"/>
</dbReference>
<name>A0A318PQR3_KOMXY</name>
<dbReference type="GO" id="GO:0044027">
    <property type="term" value="P:negative regulation of gene expression via chromosomal CpG island methylation"/>
    <property type="evidence" value="ECO:0007669"/>
    <property type="project" value="TreeGrafter"/>
</dbReference>
<evidence type="ECO:0000256" key="3">
    <source>
        <dbReference type="ARBA" id="ARBA00022691"/>
    </source>
</evidence>
<gene>
    <name evidence="9" type="ORF">CFR75_05580</name>
</gene>
<evidence type="ECO:0000256" key="4">
    <source>
        <dbReference type="ARBA" id="ARBA00022747"/>
    </source>
</evidence>
<dbReference type="GO" id="GO:0003886">
    <property type="term" value="F:DNA (cytosine-5-)-methyltransferase activity"/>
    <property type="evidence" value="ECO:0007669"/>
    <property type="project" value="UniProtKB-EC"/>
</dbReference>
<dbReference type="AlphaFoldDB" id="A0A318PQR3"/>
<dbReference type="GO" id="GO:0003677">
    <property type="term" value="F:DNA binding"/>
    <property type="evidence" value="ECO:0007669"/>
    <property type="project" value="TreeGrafter"/>
</dbReference>
<dbReference type="STRING" id="1220579.GCA_001571345_01628"/>
<organism evidence="9 10">
    <name type="scientific">Komagataeibacter xylinus</name>
    <name type="common">Gluconacetobacter xylinus</name>
    <dbReference type="NCBI Taxonomy" id="28448"/>
    <lineage>
        <taxon>Bacteria</taxon>
        <taxon>Pseudomonadati</taxon>
        <taxon>Pseudomonadota</taxon>
        <taxon>Alphaproteobacteria</taxon>
        <taxon>Acetobacterales</taxon>
        <taxon>Acetobacteraceae</taxon>
        <taxon>Komagataeibacter</taxon>
    </lineage>
</organism>
<evidence type="ECO:0000256" key="5">
    <source>
        <dbReference type="ARBA" id="ARBA00047422"/>
    </source>
</evidence>
<dbReference type="OrthoDB" id="9813719at2"/>
<dbReference type="Pfam" id="PF00145">
    <property type="entry name" value="DNA_methylase"/>
    <property type="match status" value="1"/>
</dbReference>
<dbReference type="PROSITE" id="PS00094">
    <property type="entry name" value="C5_MTASE_1"/>
    <property type="match status" value="1"/>
</dbReference>
<keyword evidence="10" id="KW-1185">Reference proteome</keyword>
<dbReference type="PRINTS" id="PR00105">
    <property type="entry name" value="C5METTRFRASE"/>
</dbReference>
<dbReference type="InterPro" id="IPR050390">
    <property type="entry name" value="C5-Methyltransferase"/>
</dbReference>
<protein>
    <recommendedName>
        <fullName evidence="8">Cytosine-specific methyltransferase</fullName>
        <ecNumber evidence="8">2.1.1.37</ecNumber>
    </recommendedName>
</protein>
<dbReference type="Proteomes" id="UP000248257">
    <property type="component" value="Unassembled WGS sequence"/>
</dbReference>
<dbReference type="InterPro" id="IPR029063">
    <property type="entry name" value="SAM-dependent_MTases_sf"/>
</dbReference>
<keyword evidence="1 6" id="KW-0489">Methyltransferase</keyword>
<reference evidence="9 10" key="1">
    <citation type="submission" date="2017-07" db="EMBL/GenBank/DDBJ databases">
        <title>A draft genome sequence of Komagataeibacter xylinus LMG 1515.</title>
        <authorList>
            <person name="Skraban J."/>
            <person name="Cleenwerck I."/>
            <person name="Vandamme P."/>
            <person name="Trcek J."/>
        </authorList>
    </citation>
    <scope>NUCLEOTIDE SEQUENCE [LARGE SCALE GENOMIC DNA]</scope>
    <source>
        <strain evidence="9 10">LMG 1515</strain>
    </source>
</reference>
<dbReference type="PANTHER" id="PTHR10629">
    <property type="entry name" value="CYTOSINE-SPECIFIC METHYLTRANSFERASE"/>
    <property type="match status" value="1"/>
</dbReference>
<keyword evidence="3 6" id="KW-0949">S-adenosyl-L-methionine</keyword>
<dbReference type="GO" id="GO:0009307">
    <property type="term" value="P:DNA restriction-modification system"/>
    <property type="evidence" value="ECO:0007669"/>
    <property type="project" value="UniProtKB-KW"/>
</dbReference>
<comment type="caution">
    <text evidence="9">The sequence shown here is derived from an EMBL/GenBank/DDBJ whole genome shotgun (WGS) entry which is preliminary data.</text>
</comment>
<evidence type="ECO:0000313" key="10">
    <source>
        <dbReference type="Proteomes" id="UP000248257"/>
    </source>
</evidence>
<proteinExistence type="inferred from homology"/>
<sequence>MAITSLELCAGAGGQALGLERAGIEHSGLMEIDADACATLRLNRPKWTIHNADLTTFSGTPWKGVDLVTGGLPCPPYSIAGKQLGPQDERDLFGHGLRVIDETRPRGVMIENVKGILSPRFEEVRTDLRKKLRKLGYDVQWRLLNACDFGVPQLRPRVIFVALPTQTMDFFEWPTPNPSSASTVGDSLLDLMSANGWELAEQWAQQCDDIAPTLVGGSKKHGGPDLGPTRAKRAWEALGVNAKSIAETAPEPGFVGHPRLTVRMAARLQGFPDTWQIYGRKTTSYRQVANAFPPPVACAVASQIKKAIEETAKISLPKKRYNKTTV</sequence>
<dbReference type="NCBIfam" id="TIGR00675">
    <property type="entry name" value="dcm"/>
    <property type="match status" value="1"/>
</dbReference>
<dbReference type="RefSeq" id="WP_082770780.1">
    <property type="nucleotide sequence ID" value="NZ_CBCRXN010000069.1"/>
</dbReference>
<keyword evidence="2 6" id="KW-0808">Transferase</keyword>
<comment type="similarity">
    <text evidence="6 7">Belongs to the class I-like SAM-binding methyltransferase superfamily. C5-methyltransferase family.</text>
</comment>
<accession>A0A318PQR3</accession>
<comment type="catalytic activity">
    <reaction evidence="5 8">
        <text>a 2'-deoxycytidine in DNA + S-adenosyl-L-methionine = a 5-methyl-2'-deoxycytidine in DNA + S-adenosyl-L-homocysteine + H(+)</text>
        <dbReference type="Rhea" id="RHEA:13681"/>
        <dbReference type="Rhea" id="RHEA-COMP:11369"/>
        <dbReference type="Rhea" id="RHEA-COMP:11370"/>
        <dbReference type="ChEBI" id="CHEBI:15378"/>
        <dbReference type="ChEBI" id="CHEBI:57856"/>
        <dbReference type="ChEBI" id="CHEBI:59789"/>
        <dbReference type="ChEBI" id="CHEBI:85452"/>
        <dbReference type="ChEBI" id="CHEBI:85454"/>
        <dbReference type="EC" id="2.1.1.37"/>
    </reaction>
</comment>
<dbReference type="CDD" id="cd00315">
    <property type="entry name" value="Cyt_C5_DNA_methylase"/>
    <property type="match status" value="1"/>
</dbReference>
<dbReference type="GO" id="GO:0032259">
    <property type="term" value="P:methylation"/>
    <property type="evidence" value="ECO:0007669"/>
    <property type="project" value="UniProtKB-KW"/>
</dbReference>
<evidence type="ECO:0000256" key="1">
    <source>
        <dbReference type="ARBA" id="ARBA00022603"/>
    </source>
</evidence>
<dbReference type="EC" id="2.1.1.37" evidence="8"/>
<evidence type="ECO:0000256" key="8">
    <source>
        <dbReference type="RuleBase" id="RU000417"/>
    </source>
</evidence>
<feature type="active site" evidence="6">
    <location>
        <position position="74"/>
    </location>
</feature>
<dbReference type="PANTHER" id="PTHR10629:SF52">
    <property type="entry name" value="DNA (CYTOSINE-5)-METHYLTRANSFERASE 1"/>
    <property type="match status" value="1"/>
</dbReference>
<dbReference type="Gene3D" id="3.90.120.10">
    <property type="entry name" value="DNA Methylase, subunit A, domain 2"/>
    <property type="match status" value="1"/>
</dbReference>
<dbReference type="EMBL" id="NKUC01000008">
    <property type="protein sequence ID" value="PYD57509.1"/>
    <property type="molecule type" value="Genomic_DNA"/>
</dbReference>